<dbReference type="Pfam" id="PF00001">
    <property type="entry name" value="7tm_1"/>
    <property type="match status" value="1"/>
</dbReference>
<feature type="transmembrane region" description="Helical" evidence="7">
    <location>
        <begin position="234"/>
        <end position="253"/>
    </location>
</feature>
<gene>
    <name evidence="8" type="ORF">OFUS_LOCUS16171</name>
</gene>
<evidence type="ECO:0000256" key="1">
    <source>
        <dbReference type="ARBA" id="ARBA00004370"/>
    </source>
</evidence>
<dbReference type="PRINTS" id="PR00237">
    <property type="entry name" value="GPCRRHODOPSN"/>
</dbReference>
<organism evidence="8 9">
    <name type="scientific">Owenia fusiformis</name>
    <name type="common">Polychaete worm</name>
    <dbReference type="NCBI Taxonomy" id="6347"/>
    <lineage>
        <taxon>Eukaryota</taxon>
        <taxon>Metazoa</taxon>
        <taxon>Spiralia</taxon>
        <taxon>Lophotrochozoa</taxon>
        <taxon>Annelida</taxon>
        <taxon>Polychaeta</taxon>
        <taxon>Sedentaria</taxon>
        <taxon>Canalipalpata</taxon>
        <taxon>Sabellida</taxon>
        <taxon>Oweniida</taxon>
        <taxon>Oweniidae</taxon>
        <taxon>Owenia</taxon>
    </lineage>
</organism>
<accession>A0A8J1U2Z5</accession>
<dbReference type="InterPro" id="IPR000276">
    <property type="entry name" value="GPCR_Rhodpsn"/>
</dbReference>
<comment type="subcellular location">
    <subcellularLocation>
        <location evidence="1">Membrane</location>
    </subcellularLocation>
</comment>
<evidence type="ECO:0000256" key="4">
    <source>
        <dbReference type="ARBA" id="ARBA00023136"/>
    </source>
</evidence>
<evidence type="ECO:0000313" key="9">
    <source>
        <dbReference type="Proteomes" id="UP000749559"/>
    </source>
</evidence>
<evidence type="ECO:0000256" key="6">
    <source>
        <dbReference type="SAM" id="MobiDB-lite"/>
    </source>
</evidence>
<evidence type="ECO:0000256" key="7">
    <source>
        <dbReference type="SAM" id="Phobius"/>
    </source>
</evidence>
<dbReference type="Proteomes" id="UP000749559">
    <property type="component" value="Unassembled WGS sequence"/>
</dbReference>
<keyword evidence="5" id="KW-0807">Transducer</keyword>
<dbReference type="EMBL" id="CAIIXF020000008">
    <property type="protein sequence ID" value="CAH1791035.1"/>
    <property type="molecule type" value="Genomic_DNA"/>
</dbReference>
<dbReference type="InterPro" id="IPR017452">
    <property type="entry name" value="GPCR_Rhodpsn_7TM"/>
</dbReference>
<name>A0A8J1U2Z5_OWEFU</name>
<sequence length="611" mass="69577">MQELFWDSLLTVDRNTRVESRRLCNSSKVNITSKTGAREAADTFAYVINVYIVIPICVFGIIGNSLSITVLLNELKRYARKNTSLILLMALSVSDLLLLFIAPFYFSFGSMAYYATWSTMAFRDAYILSSSYTFTIVVIIQTISIWVLVLVAVNRYVAVCRPLHASRLSTIRIVRVALILTVFLAVGFNVVRFFEYKTFTFYSTTLCVRKVGRSLNILSSRVYLLAYRATTHNIFKVIIPMVMLGVLNTRLIIETKRSTTLRRSIQIHNYDKTIPKQKDVLSARIIALIVVFYVCQIGSVVMAILDAIDKFNPEFKLTKNYTYRYCVTVSNMLILLNSATNFITYCFTCQHFRKTLMAIFRGNSNVGKTKVYANQSCYNNGVHPGTRRRKLAIIDNNMPDVQFNINKSNYSNVTFQDDNETDNNQRLDDKSTTTALASSGCEVEKQTTLSNTTSNSTKETDDDNNFDKTDTIEEDWSLTAALRKANAKCRRTSLAELDINHFIIDPRYANNQIPHINSNQTMGVQLKRISKVSPDGKNSVLYEEQTPRTSFMINSVEQSFMFLNDHKTSFDLQAERVIPADGESYHDIISEKSLNINVLVSSIDKMKHTWL</sequence>
<protein>
    <submittedName>
        <fullName evidence="8">Uncharacterized protein</fullName>
    </submittedName>
</protein>
<dbReference type="SUPFAM" id="SSF81321">
    <property type="entry name" value="Family A G protein-coupled receptor-like"/>
    <property type="match status" value="1"/>
</dbReference>
<dbReference type="PROSITE" id="PS00237">
    <property type="entry name" value="G_PROTEIN_RECEP_F1_1"/>
    <property type="match status" value="1"/>
</dbReference>
<dbReference type="GO" id="GO:0016020">
    <property type="term" value="C:membrane"/>
    <property type="evidence" value="ECO:0007669"/>
    <property type="project" value="UniProtKB-SubCell"/>
</dbReference>
<comment type="caution">
    <text evidence="8">The sequence shown here is derived from an EMBL/GenBank/DDBJ whole genome shotgun (WGS) entry which is preliminary data.</text>
</comment>
<dbReference type="PANTHER" id="PTHR46641">
    <property type="entry name" value="FMRFAMIDE RECEPTOR-RELATED"/>
    <property type="match status" value="1"/>
</dbReference>
<feature type="transmembrane region" description="Helical" evidence="7">
    <location>
        <begin position="285"/>
        <end position="305"/>
    </location>
</feature>
<feature type="transmembrane region" description="Helical" evidence="7">
    <location>
        <begin position="325"/>
        <end position="347"/>
    </location>
</feature>
<evidence type="ECO:0000256" key="5">
    <source>
        <dbReference type="RuleBase" id="RU000688"/>
    </source>
</evidence>
<feature type="region of interest" description="Disordered" evidence="6">
    <location>
        <begin position="440"/>
        <end position="468"/>
    </location>
</feature>
<proteinExistence type="inferred from homology"/>
<keyword evidence="2 5" id="KW-0812">Transmembrane</keyword>
<dbReference type="CDD" id="cd14978">
    <property type="entry name" value="7tmA_FMRFamide_R-like"/>
    <property type="match status" value="1"/>
</dbReference>
<dbReference type="GO" id="GO:0004930">
    <property type="term" value="F:G protein-coupled receptor activity"/>
    <property type="evidence" value="ECO:0007669"/>
    <property type="project" value="UniProtKB-KW"/>
</dbReference>
<dbReference type="Gene3D" id="1.20.1070.10">
    <property type="entry name" value="Rhodopsin 7-helix transmembrane proteins"/>
    <property type="match status" value="1"/>
</dbReference>
<dbReference type="OrthoDB" id="6147321at2759"/>
<feature type="transmembrane region" description="Helical" evidence="7">
    <location>
        <begin position="84"/>
        <end position="106"/>
    </location>
</feature>
<keyword evidence="5" id="KW-0297">G-protein coupled receptor</keyword>
<comment type="similarity">
    <text evidence="5">Belongs to the G-protein coupled receptor 1 family.</text>
</comment>
<dbReference type="PANTHER" id="PTHR46641:SF2">
    <property type="entry name" value="FMRFAMIDE RECEPTOR"/>
    <property type="match status" value="1"/>
</dbReference>
<feature type="transmembrane region" description="Helical" evidence="7">
    <location>
        <begin position="48"/>
        <end position="72"/>
    </location>
</feature>
<evidence type="ECO:0000256" key="2">
    <source>
        <dbReference type="ARBA" id="ARBA00022692"/>
    </source>
</evidence>
<keyword evidence="9" id="KW-1185">Reference proteome</keyword>
<evidence type="ECO:0000313" key="8">
    <source>
        <dbReference type="EMBL" id="CAH1791035.1"/>
    </source>
</evidence>
<feature type="compositionally biased region" description="Low complexity" evidence="6">
    <location>
        <begin position="447"/>
        <end position="457"/>
    </location>
</feature>
<dbReference type="AlphaFoldDB" id="A0A8J1U2Z5"/>
<dbReference type="InterPro" id="IPR052954">
    <property type="entry name" value="GPCR-Ligand_Int"/>
</dbReference>
<keyword evidence="3 7" id="KW-1133">Transmembrane helix</keyword>
<dbReference type="PROSITE" id="PS50262">
    <property type="entry name" value="G_PROTEIN_RECEP_F1_2"/>
    <property type="match status" value="1"/>
</dbReference>
<keyword evidence="5" id="KW-0675">Receptor</keyword>
<feature type="transmembrane region" description="Helical" evidence="7">
    <location>
        <begin position="173"/>
        <end position="194"/>
    </location>
</feature>
<evidence type="ECO:0000256" key="3">
    <source>
        <dbReference type="ARBA" id="ARBA00022989"/>
    </source>
</evidence>
<keyword evidence="4 7" id="KW-0472">Membrane</keyword>
<reference evidence="8" key="1">
    <citation type="submission" date="2022-03" db="EMBL/GenBank/DDBJ databases">
        <authorList>
            <person name="Martin C."/>
        </authorList>
    </citation>
    <scope>NUCLEOTIDE SEQUENCE</scope>
</reference>
<feature type="transmembrane region" description="Helical" evidence="7">
    <location>
        <begin position="126"/>
        <end position="153"/>
    </location>
</feature>